<evidence type="ECO:0000259" key="4">
    <source>
        <dbReference type="PROSITE" id="PS51462"/>
    </source>
</evidence>
<name>A0A1Y6B7Z7_9BACT</name>
<reference evidence="6" key="1">
    <citation type="submission" date="2017-04" db="EMBL/GenBank/DDBJ databases">
        <authorList>
            <person name="Varghese N."/>
            <person name="Submissions S."/>
        </authorList>
    </citation>
    <scope>NUCLEOTIDE SEQUENCE [LARGE SCALE GENOMIC DNA]</scope>
    <source>
        <strain evidence="6">RKEM611</strain>
    </source>
</reference>
<feature type="domain" description="Nudix hydrolase" evidence="4">
    <location>
        <begin position="3"/>
        <end position="147"/>
    </location>
</feature>
<protein>
    <submittedName>
        <fullName evidence="5">ADP-ribose pyrophosphatase YjhB, NUDIX family</fullName>
    </submittedName>
</protein>
<evidence type="ECO:0000313" key="5">
    <source>
        <dbReference type="EMBL" id="SME97673.1"/>
    </source>
</evidence>
<dbReference type="PRINTS" id="PR00502">
    <property type="entry name" value="NUDIXFAMILY"/>
</dbReference>
<dbReference type="InterPro" id="IPR020084">
    <property type="entry name" value="NUDIX_hydrolase_CS"/>
</dbReference>
<proteinExistence type="inferred from homology"/>
<gene>
    <name evidence="5" type="ORF">SAMN06296036_102378</name>
</gene>
<dbReference type="PANTHER" id="PTHR43046:SF16">
    <property type="entry name" value="ADP-RIBOSE PYROPHOSPHATASE YJHB-RELATED"/>
    <property type="match status" value="1"/>
</dbReference>
<dbReference type="Pfam" id="PF00293">
    <property type="entry name" value="NUDIX"/>
    <property type="match status" value="1"/>
</dbReference>
<dbReference type="CDD" id="cd02883">
    <property type="entry name" value="NUDIX_Hydrolase"/>
    <property type="match status" value="1"/>
</dbReference>
<keyword evidence="2 3" id="KW-0378">Hydrolase</keyword>
<accession>A0A1Y6B7Z7</accession>
<sequence>MTKLGEILLMVAINRIRTSVVVVHNNAILGFTGEDPYSGKNYFFIPGGKIEAGETPSQAAIRETLEETGYNIEIDVESEKVENYDFKWNDQIYTCQTRFFRGYLQSTKARTVDDASYHRGGVWLPLSELDEALSYHRTIQRVVKDLL</sequence>
<evidence type="ECO:0000256" key="3">
    <source>
        <dbReference type="RuleBase" id="RU003476"/>
    </source>
</evidence>
<dbReference type="PROSITE" id="PS00893">
    <property type="entry name" value="NUDIX_BOX"/>
    <property type="match status" value="1"/>
</dbReference>
<dbReference type="InterPro" id="IPR000086">
    <property type="entry name" value="NUDIX_hydrolase_dom"/>
</dbReference>
<dbReference type="RefSeq" id="WP_159455134.1">
    <property type="nucleotide sequence ID" value="NZ_FWZT01000002.1"/>
</dbReference>
<dbReference type="EMBL" id="FWZT01000002">
    <property type="protein sequence ID" value="SME97673.1"/>
    <property type="molecule type" value="Genomic_DNA"/>
</dbReference>
<dbReference type="STRING" id="1513793.SAMN06296036_102378"/>
<comment type="cofactor">
    <cofactor evidence="1">
        <name>Mg(2+)</name>
        <dbReference type="ChEBI" id="CHEBI:18420"/>
    </cofactor>
</comment>
<dbReference type="InterPro" id="IPR020476">
    <property type="entry name" value="Nudix_hydrolase"/>
</dbReference>
<dbReference type="InterPro" id="IPR015797">
    <property type="entry name" value="NUDIX_hydrolase-like_dom_sf"/>
</dbReference>
<dbReference type="PANTHER" id="PTHR43046">
    <property type="entry name" value="GDP-MANNOSE MANNOSYL HYDROLASE"/>
    <property type="match status" value="1"/>
</dbReference>
<dbReference type="PROSITE" id="PS51462">
    <property type="entry name" value="NUDIX"/>
    <property type="match status" value="1"/>
</dbReference>
<comment type="similarity">
    <text evidence="3">Belongs to the Nudix hydrolase family.</text>
</comment>
<evidence type="ECO:0000256" key="1">
    <source>
        <dbReference type="ARBA" id="ARBA00001946"/>
    </source>
</evidence>
<keyword evidence="6" id="KW-1185">Reference proteome</keyword>
<dbReference type="Gene3D" id="3.90.79.10">
    <property type="entry name" value="Nucleoside Triphosphate Pyrophosphohydrolase"/>
    <property type="match status" value="1"/>
</dbReference>
<dbReference type="Proteomes" id="UP000192907">
    <property type="component" value="Unassembled WGS sequence"/>
</dbReference>
<evidence type="ECO:0000313" key="6">
    <source>
        <dbReference type="Proteomes" id="UP000192907"/>
    </source>
</evidence>
<evidence type="ECO:0000256" key="2">
    <source>
        <dbReference type="ARBA" id="ARBA00022801"/>
    </source>
</evidence>
<dbReference type="AlphaFoldDB" id="A0A1Y6B7Z7"/>
<dbReference type="SUPFAM" id="SSF55811">
    <property type="entry name" value="Nudix"/>
    <property type="match status" value="1"/>
</dbReference>
<dbReference type="GO" id="GO:0016787">
    <property type="term" value="F:hydrolase activity"/>
    <property type="evidence" value="ECO:0007669"/>
    <property type="project" value="UniProtKB-KW"/>
</dbReference>
<organism evidence="5 6">
    <name type="scientific">Pseudobacteriovorax antillogorgiicola</name>
    <dbReference type="NCBI Taxonomy" id="1513793"/>
    <lineage>
        <taxon>Bacteria</taxon>
        <taxon>Pseudomonadati</taxon>
        <taxon>Bdellovibrionota</taxon>
        <taxon>Oligoflexia</taxon>
        <taxon>Oligoflexales</taxon>
        <taxon>Pseudobacteriovoracaceae</taxon>
        <taxon>Pseudobacteriovorax</taxon>
    </lineage>
</organism>